<dbReference type="EMBL" id="CAJNIZ010036269">
    <property type="protein sequence ID" value="CAE7564410.1"/>
    <property type="molecule type" value="Genomic_DNA"/>
</dbReference>
<evidence type="ECO:0000313" key="1">
    <source>
        <dbReference type="EMBL" id="CAE7564410.1"/>
    </source>
</evidence>
<accession>A0A812UFF7</accession>
<name>A0A812UFF7_SYMPI</name>
<gene>
    <name evidence="1" type="primary">Slc9a8</name>
    <name evidence="1" type="ORF">SPIL2461_LOCUS15126</name>
</gene>
<evidence type="ECO:0000313" key="2">
    <source>
        <dbReference type="Proteomes" id="UP000649617"/>
    </source>
</evidence>
<protein>
    <submittedName>
        <fullName evidence="1">Slc9a8 protein</fullName>
    </submittedName>
</protein>
<sequence length="430" mass="48628">MSAHPESIEEWCHLVPHLLLSEGWQHIAEEPSSFLSHCSCPWGGSLVKTTFLYVTVADPPEDPARILVRPESRAWGASKFVACSPEYFALQEQLAPGDAIVHRWASWKVLRLFAVLFGEIGAQLAQTHFYHPEMAVQLRMRSRRNYPQKGDSSQTVTSLSEPFEAINFCRPTDVKGCVDIYHIFRVPTDLNLSQWAAAQFHGALESGRRVTHHYLNRPGIPQIRAFDEQFYVVLTMQSFKRGVPLLPAQPDEREPVTRIDAGQAMGLTKWVRYEPAMAGGSAFHLSEYLRLFAERIGESCRFYQSLDGQELLYFQCVVARDEWVRVQGHIRSAYLLQKTAYRRANGGAQAPGLSEGVKPRFCQEIDLSSLAERIQADYAARPQQKVHVRNTFVEVDVDEEESDEEELPIRSCRRHKTAAPASLDSCIGVA</sequence>
<keyword evidence="2" id="KW-1185">Reference proteome</keyword>
<organism evidence="1 2">
    <name type="scientific">Symbiodinium pilosum</name>
    <name type="common">Dinoflagellate</name>
    <dbReference type="NCBI Taxonomy" id="2952"/>
    <lineage>
        <taxon>Eukaryota</taxon>
        <taxon>Sar</taxon>
        <taxon>Alveolata</taxon>
        <taxon>Dinophyceae</taxon>
        <taxon>Suessiales</taxon>
        <taxon>Symbiodiniaceae</taxon>
        <taxon>Symbiodinium</taxon>
    </lineage>
</organism>
<dbReference type="AlphaFoldDB" id="A0A812UFF7"/>
<dbReference type="OrthoDB" id="428536at2759"/>
<dbReference type="Proteomes" id="UP000649617">
    <property type="component" value="Unassembled WGS sequence"/>
</dbReference>
<proteinExistence type="predicted"/>
<comment type="caution">
    <text evidence="1">The sequence shown here is derived from an EMBL/GenBank/DDBJ whole genome shotgun (WGS) entry which is preliminary data.</text>
</comment>
<reference evidence="1" key="1">
    <citation type="submission" date="2021-02" db="EMBL/GenBank/DDBJ databases">
        <authorList>
            <person name="Dougan E. K."/>
            <person name="Rhodes N."/>
            <person name="Thang M."/>
            <person name="Chan C."/>
        </authorList>
    </citation>
    <scope>NUCLEOTIDE SEQUENCE</scope>
</reference>